<evidence type="ECO:0000256" key="12">
    <source>
        <dbReference type="ARBA" id="ARBA00023278"/>
    </source>
</evidence>
<dbReference type="Pfam" id="PF00386">
    <property type="entry name" value="C1q"/>
    <property type="match status" value="1"/>
</dbReference>
<keyword evidence="12" id="KW-0379">Hydroxylation</keyword>
<dbReference type="InterPro" id="IPR050392">
    <property type="entry name" value="Collagen/C1q_domain"/>
</dbReference>
<keyword evidence="11" id="KW-0325">Glycoprotein</keyword>
<dbReference type="Proteomes" id="UP001066276">
    <property type="component" value="Chromosome 6"/>
</dbReference>
<dbReference type="InterPro" id="IPR008983">
    <property type="entry name" value="Tumour_necrosis_fac-like_dom"/>
</dbReference>
<comment type="caution">
    <text evidence="16">The sequence shown here is derived from an EMBL/GenBank/DDBJ whole genome shotgun (WGS) entry which is preliminary data.</text>
</comment>
<evidence type="ECO:0000313" key="16">
    <source>
        <dbReference type="EMBL" id="KAJ1142162.1"/>
    </source>
</evidence>
<dbReference type="InterPro" id="IPR008160">
    <property type="entry name" value="Collagen"/>
</dbReference>
<keyword evidence="9" id="KW-0180">Complement pathway</keyword>
<feature type="domain" description="C1q" evidence="15">
    <location>
        <begin position="148"/>
        <end position="288"/>
    </location>
</feature>
<accession>A0AAV7QRW8</accession>
<sequence>MQLIQGAVALTNWFDVVYLLSRGCAVALSLCDYNGHSMEQHTLWKTVLILAMVLGRVMLQENACPAPDGKDGQPGVPGRPGRPGQKGDRGETGLASKRTGVKGMKGEEGDPGETGEPGRVGYKGPRGPPGPPGEPGERGAKGAGADIKAQKRPAFSAAIDSDSKSFTAAGVVLFKRIITNQEQAYNGNTGKFKCAEPGLYYFTFQVISSGNLCLTIVKRDSKGAEPQVGFCDSNTRSQMQVNSGGAVLDLDQNDEVWIATGDKGTKLYEGSEANSVFSGFLLFPRLASP</sequence>
<dbReference type="Pfam" id="PF01391">
    <property type="entry name" value="Collagen"/>
    <property type="match status" value="1"/>
</dbReference>
<gene>
    <name evidence="16" type="ORF">NDU88_008489</name>
</gene>
<evidence type="ECO:0000256" key="9">
    <source>
        <dbReference type="ARBA" id="ARBA00022875"/>
    </source>
</evidence>
<dbReference type="GO" id="GO:0045087">
    <property type="term" value="P:innate immune response"/>
    <property type="evidence" value="ECO:0007669"/>
    <property type="project" value="UniProtKB-KW"/>
</dbReference>
<keyword evidence="5" id="KW-0399">Innate immunity</keyword>
<dbReference type="GO" id="GO:0006958">
    <property type="term" value="P:complement activation, classical pathway"/>
    <property type="evidence" value="ECO:0007669"/>
    <property type="project" value="UniProtKB-KW"/>
</dbReference>
<dbReference type="EMBL" id="JANPWB010000010">
    <property type="protein sequence ID" value="KAJ1142162.1"/>
    <property type="molecule type" value="Genomic_DNA"/>
</dbReference>
<keyword evidence="8" id="KW-0391">Immunity</keyword>
<comment type="subunit">
    <text evidence="13">Core component of the complement C1 complex, a calcium-dependent complex composed of 1 molecule of the C1Q subcomplex, 2 molecules of C1R and 2 molecules of C1S. The C1Q subcomplex is composed 18 subunits: 3 chains of C1QA, C1QB, and C1QC trimerize to form 6 collagen-like triple helices connected to six globular ligand-recognition modules (C1q domain). Interacts with CR1 (via Sushi 24 and Sushi 25 domains). Interacts (via C-terminus) with CD33; this interaction activates CD33 inhibitory motifs.</text>
</comment>
<evidence type="ECO:0000256" key="11">
    <source>
        <dbReference type="ARBA" id="ARBA00023180"/>
    </source>
</evidence>
<evidence type="ECO:0000256" key="1">
    <source>
        <dbReference type="ARBA" id="ARBA00004241"/>
    </source>
</evidence>
<keyword evidence="7" id="KW-0677">Repeat</keyword>
<evidence type="ECO:0000256" key="13">
    <source>
        <dbReference type="ARBA" id="ARBA00093497"/>
    </source>
</evidence>
<evidence type="ECO:0000256" key="7">
    <source>
        <dbReference type="ARBA" id="ARBA00022737"/>
    </source>
</evidence>
<dbReference type="PRINTS" id="PR00007">
    <property type="entry name" value="COMPLEMNTC1Q"/>
</dbReference>
<feature type="region of interest" description="Disordered" evidence="14">
    <location>
        <begin position="64"/>
        <end position="146"/>
    </location>
</feature>
<evidence type="ECO:0000256" key="4">
    <source>
        <dbReference type="ARBA" id="ARBA00022525"/>
    </source>
</evidence>
<keyword evidence="6" id="KW-0732">Signal</keyword>
<proteinExistence type="predicted"/>
<evidence type="ECO:0000256" key="2">
    <source>
        <dbReference type="ARBA" id="ARBA00004613"/>
    </source>
</evidence>
<dbReference type="InterPro" id="IPR001073">
    <property type="entry name" value="C1q_dom"/>
</dbReference>
<keyword evidence="17" id="KW-1185">Reference proteome</keyword>
<dbReference type="SMART" id="SM00110">
    <property type="entry name" value="C1Q"/>
    <property type="match status" value="1"/>
</dbReference>
<evidence type="ECO:0000256" key="3">
    <source>
        <dbReference type="ARBA" id="ARBA00013456"/>
    </source>
</evidence>
<evidence type="ECO:0000259" key="15">
    <source>
        <dbReference type="PROSITE" id="PS50871"/>
    </source>
</evidence>
<dbReference type="GO" id="GO:0009986">
    <property type="term" value="C:cell surface"/>
    <property type="evidence" value="ECO:0007669"/>
    <property type="project" value="UniProtKB-SubCell"/>
</dbReference>
<organism evidence="16 17">
    <name type="scientific">Pleurodeles waltl</name>
    <name type="common">Iberian ribbed newt</name>
    <dbReference type="NCBI Taxonomy" id="8319"/>
    <lineage>
        <taxon>Eukaryota</taxon>
        <taxon>Metazoa</taxon>
        <taxon>Chordata</taxon>
        <taxon>Craniata</taxon>
        <taxon>Vertebrata</taxon>
        <taxon>Euteleostomi</taxon>
        <taxon>Amphibia</taxon>
        <taxon>Batrachia</taxon>
        <taxon>Caudata</taxon>
        <taxon>Salamandroidea</taxon>
        <taxon>Salamandridae</taxon>
        <taxon>Pleurodelinae</taxon>
        <taxon>Pleurodeles</taxon>
    </lineage>
</organism>
<dbReference type="Gene3D" id="2.60.120.40">
    <property type="match status" value="1"/>
</dbReference>
<dbReference type="PANTHER" id="PTHR15427:SF26">
    <property type="entry name" value="COMPLEMENT C1Q SUBCOMPONENT SUBUNIT A"/>
    <property type="match status" value="1"/>
</dbReference>
<evidence type="ECO:0000256" key="6">
    <source>
        <dbReference type="ARBA" id="ARBA00022729"/>
    </source>
</evidence>
<protein>
    <recommendedName>
        <fullName evidence="3">Complement C1q subcomponent subunit A</fullName>
    </recommendedName>
</protein>
<comment type="subcellular location">
    <subcellularLocation>
        <location evidence="1">Cell surface</location>
    </subcellularLocation>
    <subcellularLocation>
        <location evidence="2">Secreted</location>
    </subcellularLocation>
</comment>
<dbReference type="PROSITE" id="PS50871">
    <property type="entry name" value="C1Q"/>
    <property type="match status" value="1"/>
</dbReference>
<evidence type="ECO:0000256" key="8">
    <source>
        <dbReference type="ARBA" id="ARBA00022859"/>
    </source>
</evidence>
<name>A0AAV7QRW8_PLEWA</name>
<keyword evidence="4" id="KW-0964">Secreted</keyword>
<evidence type="ECO:0000256" key="14">
    <source>
        <dbReference type="SAM" id="MobiDB-lite"/>
    </source>
</evidence>
<evidence type="ECO:0000256" key="5">
    <source>
        <dbReference type="ARBA" id="ARBA00022588"/>
    </source>
</evidence>
<dbReference type="AlphaFoldDB" id="A0AAV7QRW8"/>
<dbReference type="GO" id="GO:0005576">
    <property type="term" value="C:extracellular region"/>
    <property type="evidence" value="ECO:0007669"/>
    <property type="project" value="UniProtKB-SubCell"/>
</dbReference>
<dbReference type="SUPFAM" id="SSF49842">
    <property type="entry name" value="TNF-like"/>
    <property type="match status" value="1"/>
</dbReference>
<reference evidence="16" key="1">
    <citation type="journal article" date="2022" name="bioRxiv">
        <title>Sequencing and chromosome-scale assembly of the giantPleurodeles waltlgenome.</title>
        <authorList>
            <person name="Brown T."/>
            <person name="Elewa A."/>
            <person name="Iarovenko S."/>
            <person name="Subramanian E."/>
            <person name="Araus A.J."/>
            <person name="Petzold A."/>
            <person name="Susuki M."/>
            <person name="Suzuki K.-i.T."/>
            <person name="Hayashi T."/>
            <person name="Toyoda A."/>
            <person name="Oliveira C."/>
            <person name="Osipova E."/>
            <person name="Leigh N.D."/>
            <person name="Simon A."/>
            <person name="Yun M.H."/>
        </authorList>
    </citation>
    <scope>NUCLEOTIDE SEQUENCE</scope>
    <source>
        <strain evidence="16">20211129_DDA</strain>
        <tissue evidence="16">Liver</tissue>
    </source>
</reference>
<dbReference type="GO" id="GO:0005581">
    <property type="term" value="C:collagen trimer"/>
    <property type="evidence" value="ECO:0007669"/>
    <property type="project" value="UniProtKB-KW"/>
</dbReference>
<dbReference type="PANTHER" id="PTHR15427">
    <property type="entry name" value="EMILIN ELASTIN MICROFIBRIL INTERFACE-LOCATED PROTEIN ELASTIN MICROFIBRIL INTERFACER"/>
    <property type="match status" value="1"/>
</dbReference>
<evidence type="ECO:0000313" key="17">
    <source>
        <dbReference type="Proteomes" id="UP001066276"/>
    </source>
</evidence>
<evidence type="ECO:0000256" key="10">
    <source>
        <dbReference type="ARBA" id="ARBA00023157"/>
    </source>
</evidence>
<keyword evidence="10" id="KW-1015">Disulfide bond</keyword>